<evidence type="ECO:0008006" key="3">
    <source>
        <dbReference type="Google" id="ProtNLM"/>
    </source>
</evidence>
<proteinExistence type="predicted"/>
<reference evidence="1 2" key="1">
    <citation type="submission" date="2024-01" db="EMBL/GenBank/DDBJ databases">
        <title>A draft genome for a cacao thread blight-causing isolate of Paramarasmius palmivorus.</title>
        <authorList>
            <person name="Baruah I.K."/>
            <person name="Bukari Y."/>
            <person name="Amoako-Attah I."/>
            <person name="Meinhardt L.W."/>
            <person name="Bailey B.A."/>
            <person name="Cohen S.P."/>
        </authorList>
    </citation>
    <scope>NUCLEOTIDE SEQUENCE [LARGE SCALE GENOMIC DNA]</scope>
    <source>
        <strain evidence="1 2">GH-12</strain>
    </source>
</reference>
<protein>
    <recommendedName>
        <fullName evidence="3">F-box domain-containing protein</fullName>
    </recommendedName>
</protein>
<dbReference type="Proteomes" id="UP001383192">
    <property type="component" value="Unassembled WGS sequence"/>
</dbReference>
<dbReference type="AlphaFoldDB" id="A0AAW0BBH9"/>
<sequence>MLQLDGDSVLQCLEAYIQEHGSWRQAEIPLLTRTLLPRIYPMFYRNIVLMSSRSMYRLKRTLEENPERAALVRSLWVRVGRDGALAPAARDITYPYEYGPWLKALVPITKPDSAVVGQTIGLVAPFLTRLTISARLHYPRIRDALLMTEFPNVVELELPVDLVLFPDSAEPLEGLSRFQSLKKLRLVYNSEKDENTEILPYQNLANFTTLTHVYLSYWAENRSIVEKNIVALRVPHSVKIVVLEIDTGIQVPIKLENLPCYRIHPKVVFVIKRGVFEDMDKLLRHTRRMAELRSVSFLLDVTIIGGVTIWELGAQKVKERLARMGADGDWSGNRVIYRIK</sequence>
<comment type="caution">
    <text evidence="1">The sequence shown here is derived from an EMBL/GenBank/DDBJ whole genome shotgun (WGS) entry which is preliminary data.</text>
</comment>
<dbReference type="EMBL" id="JAYKXP010000141">
    <property type="protein sequence ID" value="KAK7023395.1"/>
    <property type="molecule type" value="Genomic_DNA"/>
</dbReference>
<name>A0AAW0BBH9_9AGAR</name>
<organism evidence="1 2">
    <name type="scientific">Paramarasmius palmivorus</name>
    <dbReference type="NCBI Taxonomy" id="297713"/>
    <lineage>
        <taxon>Eukaryota</taxon>
        <taxon>Fungi</taxon>
        <taxon>Dikarya</taxon>
        <taxon>Basidiomycota</taxon>
        <taxon>Agaricomycotina</taxon>
        <taxon>Agaricomycetes</taxon>
        <taxon>Agaricomycetidae</taxon>
        <taxon>Agaricales</taxon>
        <taxon>Marasmiineae</taxon>
        <taxon>Marasmiaceae</taxon>
        <taxon>Paramarasmius</taxon>
    </lineage>
</organism>
<keyword evidence="2" id="KW-1185">Reference proteome</keyword>
<accession>A0AAW0BBH9</accession>
<evidence type="ECO:0000313" key="1">
    <source>
        <dbReference type="EMBL" id="KAK7023395.1"/>
    </source>
</evidence>
<evidence type="ECO:0000313" key="2">
    <source>
        <dbReference type="Proteomes" id="UP001383192"/>
    </source>
</evidence>
<dbReference type="SUPFAM" id="SSF52047">
    <property type="entry name" value="RNI-like"/>
    <property type="match status" value="1"/>
</dbReference>
<gene>
    <name evidence="1" type="ORF">VNI00_016810</name>
</gene>